<dbReference type="RefSeq" id="XP_035322275.1">
    <property type="nucleotide sequence ID" value="XM_035468294.1"/>
</dbReference>
<evidence type="ECO:0000313" key="2">
    <source>
        <dbReference type="Proteomes" id="UP000749293"/>
    </source>
</evidence>
<dbReference type="AlphaFoldDB" id="A0A9P4YV14"/>
<dbReference type="GeneID" id="55972549"/>
<organism evidence="1 2">
    <name type="scientific">Geosmithia morbida</name>
    <dbReference type="NCBI Taxonomy" id="1094350"/>
    <lineage>
        <taxon>Eukaryota</taxon>
        <taxon>Fungi</taxon>
        <taxon>Dikarya</taxon>
        <taxon>Ascomycota</taxon>
        <taxon>Pezizomycotina</taxon>
        <taxon>Sordariomycetes</taxon>
        <taxon>Hypocreomycetidae</taxon>
        <taxon>Hypocreales</taxon>
        <taxon>Bionectriaceae</taxon>
        <taxon>Geosmithia</taxon>
    </lineage>
</organism>
<dbReference type="Proteomes" id="UP000749293">
    <property type="component" value="Unassembled WGS sequence"/>
</dbReference>
<gene>
    <name evidence="1" type="ORF">GMORB2_6324</name>
</gene>
<protein>
    <submittedName>
        <fullName evidence="1">Uncharacterized protein</fullName>
    </submittedName>
</protein>
<sequence>MTIIPRSHRRIVTGPSPSAPPVNLLLEDDAVDAGLEERKCQAGLAFEVAQSVENVGARFGCQRCQLWSRDEAAA</sequence>
<name>A0A9P4YV14_9HYPO</name>
<accession>A0A9P4YV14</accession>
<evidence type="ECO:0000313" key="1">
    <source>
        <dbReference type="EMBL" id="KAF4123623.1"/>
    </source>
</evidence>
<comment type="caution">
    <text evidence="1">The sequence shown here is derived from an EMBL/GenBank/DDBJ whole genome shotgun (WGS) entry which is preliminary data.</text>
</comment>
<reference evidence="1" key="1">
    <citation type="submission" date="2020-03" db="EMBL/GenBank/DDBJ databases">
        <title>Site-based positive gene gene selection in Geosmithia morbida across the United States reveals a broad range of putative effectors and factors for local host and environmental adapation.</title>
        <authorList>
            <person name="Onufrak A."/>
            <person name="Murdoch R.W."/>
            <person name="Gazis R."/>
            <person name="Huff M."/>
            <person name="Staton M."/>
            <person name="Klingeman W."/>
            <person name="Hadziabdic D."/>
        </authorList>
    </citation>
    <scope>NUCLEOTIDE SEQUENCE</scope>
    <source>
        <strain evidence="1">1262</strain>
    </source>
</reference>
<proteinExistence type="predicted"/>
<dbReference type="EMBL" id="JAANYQ010000006">
    <property type="protein sequence ID" value="KAF4123623.1"/>
    <property type="molecule type" value="Genomic_DNA"/>
</dbReference>
<keyword evidence="2" id="KW-1185">Reference proteome</keyword>